<dbReference type="AlphaFoldDB" id="A0A671VX70"/>
<feature type="region of interest" description="Disordered" evidence="1">
    <location>
        <begin position="1"/>
        <end position="36"/>
    </location>
</feature>
<organism evidence="3 4">
    <name type="scientific">Sparus aurata</name>
    <name type="common">Gilthead sea bream</name>
    <dbReference type="NCBI Taxonomy" id="8175"/>
    <lineage>
        <taxon>Eukaryota</taxon>
        <taxon>Metazoa</taxon>
        <taxon>Chordata</taxon>
        <taxon>Craniata</taxon>
        <taxon>Vertebrata</taxon>
        <taxon>Euteleostomi</taxon>
        <taxon>Actinopterygii</taxon>
        <taxon>Neopterygii</taxon>
        <taxon>Teleostei</taxon>
        <taxon>Neoteleostei</taxon>
        <taxon>Acanthomorphata</taxon>
        <taxon>Eupercaria</taxon>
        <taxon>Spariformes</taxon>
        <taxon>Sparidae</taxon>
        <taxon>Sparus</taxon>
    </lineage>
</organism>
<reference evidence="3" key="1">
    <citation type="submission" date="2021-04" db="EMBL/GenBank/DDBJ databases">
        <authorList>
            <consortium name="Wellcome Sanger Institute Data Sharing"/>
        </authorList>
    </citation>
    <scope>NUCLEOTIDE SEQUENCE [LARGE SCALE GENOMIC DNA]</scope>
</reference>
<reference evidence="3" key="3">
    <citation type="submission" date="2025-09" db="UniProtKB">
        <authorList>
            <consortium name="Ensembl"/>
        </authorList>
    </citation>
    <scope>IDENTIFICATION</scope>
</reference>
<dbReference type="PANTHER" id="PTHR33667:SF7">
    <property type="entry name" value="RIKEN CDNA 1810020O05 GENE"/>
    <property type="match status" value="1"/>
</dbReference>
<name>A0A671VX70_SPAAU</name>
<dbReference type="PANTHER" id="PTHR33667">
    <property type="entry name" value="SI:DKEY-57N24.6"/>
    <property type="match status" value="1"/>
</dbReference>
<dbReference type="InParanoid" id="A0A671VX70"/>
<dbReference type="InterPro" id="IPR027876">
    <property type="entry name" value="DUF4550"/>
</dbReference>
<accession>A0A671VX70</accession>
<dbReference type="GeneTree" id="ENSGT00990000205530"/>
<feature type="region of interest" description="Disordered" evidence="1">
    <location>
        <begin position="440"/>
        <end position="459"/>
    </location>
</feature>
<proteinExistence type="predicted"/>
<dbReference type="Ensembl" id="ENSSAUT00010032565.1">
    <property type="protein sequence ID" value="ENSSAUP00010030889.1"/>
    <property type="gene ID" value="ENSSAUG00010013224.1"/>
</dbReference>
<evidence type="ECO:0000313" key="3">
    <source>
        <dbReference type="Ensembl" id="ENSSAUP00010030889.1"/>
    </source>
</evidence>
<evidence type="ECO:0000259" key="2">
    <source>
        <dbReference type="Pfam" id="PF15084"/>
    </source>
</evidence>
<feature type="domain" description="DUF4550" evidence="2">
    <location>
        <begin position="115"/>
        <end position="206"/>
    </location>
</feature>
<dbReference type="Pfam" id="PF15084">
    <property type="entry name" value="DUF4550"/>
    <property type="match status" value="1"/>
</dbReference>
<evidence type="ECO:0000256" key="1">
    <source>
        <dbReference type="SAM" id="MobiDB-lite"/>
    </source>
</evidence>
<dbReference type="OMA" id="GHYSEAN"/>
<dbReference type="Proteomes" id="UP000472265">
    <property type="component" value="Chromosome 6"/>
</dbReference>
<sequence length="575" mass="64675">MENIPVESDSMANMPEMDKSQSDCDDGEVTDTKQEDVLENDVLSIEHGVENMSESTEDVTTDSDDRSYYVTWTVFIALAVPRGKEVDFPEAHAKTKTKKDSCTVLGTAFKCQSSYHIEYRLPGDTKPVIVDLVVFGPAAKMYKGDELKILRTWHEGERTWVGWTQNFNIRVNRDLLISLIPNYKIKLQVWSSKEKLSSQARYERLKTLRMPQDQLEGVTDMCGGVKIMVNKLRTLCERKSNTSRKHKRDILLNSESEVGSETENSLAPLTKTGFHNPSMGTFDLEAITKKGCAKVEIGTICLMAGETSLSECFPVFSSGLFEVMCNISLDRPLISDQLKAELNPLVITVLSATSMPSSPVPYHILQEKCVPVYCQYRFQNMGMHRTNYHKHDTNIHFRDVNVILTGLMSPEELREFLSGPPLEIEVHDRDRKLEETVKSPAMFGTGSDHDTPSSAAPGQKKRTIINSYGIASLNLSELLLGKSRKMNLPIKCCSPPPLLDRERSALKNKMTHTAAGREPMPQGHYSEANSQLKVEVEIARSLKNVVCDGLFGRIIYFFDSSNFSVMTKLRIPRAR</sequence>
<protein>
    <recommendedName>
        <fullName evidence="2">DUF4550 domain-containing protein</fullName>
    </recommendedName>
</protein>
<keyword evidence="4" id="KW-1185">Reference proteome</keyword>
<evidence type="ECO:0000313" key="4">
    <source>
        <dbReference type="Proteomes" id="UP000472265"/>
    </source>
</evidence>
<reference evidence="3" key="2">
    <citation type="submission" date="2025-08" db="UniProtKB">
        <authorList>
            <consortium name="Ensembl"/>
        </authorList>
    </citation>
    <scope>IDENTIFICATION</scope>
</reference>